<evidence type="ECO:0008006" key="3">
    <source>
        <dbReference type="Google" id="ProtNLM"/>
    </source>
</evidence>
<keyword evidence="2" id="KW-1185">Reference proteome</keyword>
<name>A0A1I1ZZU9_9GAMM</name>
<evidence type="ECO:0000313" key="2">
    <source>
        <dbReference type="Proteomes" id="UP000199477"/>
    </source>
</evidence>
<evidence type="ECO:0000313" key="1">
    <source>
        <dbReference type="EMBL" id="SFE37151.1"/>
    </source>
</evidence>
<reference evidence="2" key="1">
    <citation type="submission" date="2016-10" db="EMBL/GenBank/DDBJ databases">
        <authorList>
            <person name="Varghese N."/>
            <person name="Submissions S."/>
        </authorList>
    </citation>
    <scope>NUCLEOTIDE SEQUENCE [LARGE SCALE GENOMIC DNA]</scope>
    <source>
        <strain evidence="2">UNC178MFTsu3.1</strain>
    </source>
</reference>
<gene>
    <name evidence="1" type="ORF">SAMN02799615_00871</name>
</gene>
<proteinExistence type="predicted"/>
<dbReference type="RefSeq" id="WP_026636547.1">
    <property type="nucleotide sequence ID" value="NZ_FONH01000002.1"/>
</dbReference>
<protein>
    <recommendedName>
        <fullName evidence="3">DUF4143 domain-containing protein</fullName>
    </recommendedName>
</protein>
<dbReference type="AlphaFoldDB" id="A0A1I1ZZU9"/>
<accession>A0A1I1ZZU9</accession>
<organism evidence="1 2">
    <name type="scientific">Dyella marensis</name>
    <dbReference type="NCBI Taxonomy" id="500610"/>
    <lineage>
        <taxon>Bacteria</taxon>
        <taxon>Pseudomonadati</taxon>
        <taxon>Pseudomonadota</taxon>
        <taxon>Gammaproteobacteria</taxon>
        <taxon>Lysobacterales</taxon>
        <taxon>Rhodanobacteraceae</taxon>
        <taxon>Dyella</taxon>
    </lineage>
</organism>
<dbReference type="Proteomes" id="UP000199477">
    <property type="component" value="Unassembled WGS sequence"/>
</dbReference>
<dbReference type="STRING" id="500610.SAMN02799615_00871"/>
<dbReference type="EMBL" id="FONH01000002">
    <property type="protein sequence ID" value="SFE37151.1"/>
    <property type="molecule type" value="Genomic_DNA"/>
</dbReference>
<sequence>MTEQPLRTGDASSLHMRLSALSNLLGGVRYRYASEEKLHAVMAGLMREAGHAFEHEYRLDQHNRADFWLDGLVIEVKVDGSIGDAMRQVERYIGLPQVRGVLLAGTPSWASTPLLKRPAFHGKPFHMVRLQRQAL</sequence>